<gene>
    <name evidence="1" type="ORF">S01H1_76262</name>
</gene>
<protein>
    <submittedName>
        <fullName evidence="1">Uncharacterized protein</fullName>
    </submittedName>
</protein>
<reference evidence="1" key="1">
    <citation type="journal article" date="2014" name="Front. Microbiol.">
        <title>High frequency of phylogenetically diverse reductive dehalogenase-homologous genes in deep subseafloor sedimentary metagenomes.</title>
        <authorList>
            <person name="Kawai M."/>
            <person name="Futagami T."/>
            <person name="Toyoda A."/>
            <person name="Takaki Y."/>
            <person name="Nishi S."/>
            <person name="Hori S."/>
            <person name="Arai W."/>
            <person name="Tsubouchi T."/>
            <person name="Morono Y."/>
            <person name="Uchiyama I."/>
            <person name="Ito T."/>
            <person name="Fujiyama A."/>
            <person name="Inagaki F."/>
            <person name="Takami H."/>
        </authorList>
    </citation>
    <scope>NUCLEOTIDE SEQUENCE</scope>
    <source>
        <strain evidence="1">Expedition CK06-06</strain>
    </source>
</reference>
<accession>X0YC43</accession>
<name>X0YC43_9ZZZZ</name>
<dbReference type="AlphaFoldDB" id="X0YC43"/>
<evidence type="ECO:0000313" key="1">
    <source>
        <dbReference type="EMBL" id="GAG53425.1"/>
    </source>
</evidence>
<comment type="caution">
    <text evidence="1">The sequence shown here is derived from an EMBL/GenBank/DDBJ whole genome shotgun (WGS) entry which is preliminary data.</text>
</comment>
<dbReference type="EMBL" id="BARS01051166">
    <property type="protein sequence ID" value="GAG53425.1"/>
    <property type="molecule type" value="Genomic_DNA"/>
</dbReference>
<proteinExistence type="predicted"/>
<organism evidence="1">
    <name type="scientific">marine sediment metagenome</name>
    <dbReference type="NCBI Taxonomy" id="412755"/>
    <lineage>
        <taxon>unclassified sequences</taxon>
        <taxon>metagenomes</taxon>
        <taxon>ecological metagenomes</taxon>
    </lineage>
</organism>
<sequence length="66" mass="7622">MDKFFDRLGDLLRFTLNSGSGKINKDSDYHEAWAELDAFLRDGQPVKKSRTRGYRAHSGYEDPLKT</sequence>
<feature type="non-terminal residue" evidence="1">
    <location>
        <position position="66"/>
    </location>
</feature>